<dbReference type="Gene3D" id="2.130.10.10">
    <property type="entry name" value="YVTN repeat-like/Quinoprotein amine dehydrogenase"/>
    <property type="match status" value="1"/>
</dbReference>
<dbReference type="Proteomes" id="UP000294685">
    <property type="component" value="Unassembled WGS sequence"/>
</dbReference>
<sequence>MSQSNVKSIVQDKYGFIWLSTKNGIVRYNGNQFSAFNSTTTNLNSNRITEILGALKNDSLFCYNEGFKELQLINKRSIQISNLNLGTKPKGINDCHLGKNRCQ</sequence>
<dbReference type="InterPro" id="IPR015943">
    <property type="entry name" value="WD40/YVTN_repeat-like_dom_sf"/>
</dbReference>
<dbReference type="EMBL" id="SMLH01000001">
    <property type="protein sequence ID" value="TDE31770.1"/>
    <property type="molecule type" value="Genomic_DNA"/>
</dbReference>
<proteinExistence type="predicted"/>
<evidence type="ECO:0000313" key="1">
    <source>
        <dbReference type="EMBL" id="TDE31770.1"/>
    </source>
</evidence>
<gene>
    <name evidence="1" type="ORF">E0I61_03435</name>
</gene>
<dbReference type="RefSeq" id="WP_132069426.1">
    <property type="nucleotide sequence ID" value="NZ_SMLH01000001.1"/>
</dbReference>
<keyword evidence="2" id="KW-1185">Reference proteome</keyword>
<organism evidence="1 2">
    <name type="scientific">Flavobacterium ranwuense</name>
    <dbReference type="NCBI Taxonomy" id="2541725"/>
    <lineage>
        <taxon>Bacteria</taxon>
        <taxon>Pseudomonadati</taxon>
        <taxon>Bacteroidota</taxon>
        <taxon>Flavobacteriia</taxon>
        <taxon>Flavobacteriales</taxon>
        <taxon>Flavobacteriaceae</taxon>
        <taxon>Flavobacterium</taxon>
    </lineage>
</organism>
<accession>A0ABY2DVN1</accession>
<protein>
    <submittedName>
        <fullName evidence="1">Uncharacterized protein</fullName>
    </submittedName>
</protein>
<evidence type="ECO:0000313" key="2">
    <source>
        <dbReference type="Proteomes" id="UP000294685"/>
    </source>
</evidence>
<reference evidence="1 2" key="1">
    <citation type="submission" date="2019-03" db="EMBL/GenBank/DDBJ databases">
        <title>Novel species of Flavobacterium.</title>
        <authorList>
            <person name="Liu Q."/>
            <person name="Xin Y.-H."/>
        </authorList>
    </citation>
    <scope>NUCLEOTIDE SEQUENCE [LARGE SCALE GENOMIC DNA]</scope>
    <source>
        <strain evidence="1 2">LB2P22</strain>
    </source>
</reference>
<comment type="caution">
    <text evidence="1">The sequence shown here is derived from an EMBL/GenBank/DDBJ whole genome shotgun (WGS) entry which is preliminary data.</text>
</comment>
<dbReference type="InterPro" id="IPR011110">
    <property type="entry name" value="Reg_prop"/>
</dbReference>
<dbReference type="Pfam" id="PF07494">
    <property type="entry name" value="Reg_prop"/>
    <property type="match status" value="1"/>
</dbReference>
<name>A0ABY2DVN1_9FLAO</name>